<keyword evidence="5" id="KW-1185">Reference proteome</keyword>
<dbReference type="Proteomes" id="UP001595885">
    <property type="component" value="Unassembled WGS sequence"/>
</dbReference>
<proteinExistence type="predicted"/>
<reference evidence="5" key="1">
    <citation type="journal article" date="2019" name="Int. J. Syst. Evol. Microbiol.">
        <title>The Global Catalogue of Microorganisms (GCM) 10K type strain sequencing project: providing services to taxonomists for standard genome sequencing and annotation.</title>
        <authorList>
            <consortium name="The Broad Institute Genomics Platform"/>
            <consortium name="The Broad Institute Genome Sequencing Center for Infectious Disease"/>
            <person name="Wu L."/>
            <person name="Ma J."/>
        </authorList>
    </citation>
    <scope>NUCLEOTIDE SEQUENCE [LARGE SCALE GENOMIC DNA]</scope>
    <source>
        <strain evidence="5">CCUG 50349</strain>
    </source>
</reference>
<dbReference type="InterPro" id="IPR005653">
    <property type="entry name" value="OstA-like_N"/>
</dbReference>
<keyword evidence="1 2" id="KW-0732">Signal</keyword>
<protein>
    <submittedName>
        <fullName evidence="4">OstA-like protein</fullName>
    </submittedName>
</protein>
<sequence>MKNLKYLFFIIILSNFSLFAQDENKKSSKIVIEHSDFIDKNQNEIPGAIVFTGNVRVLHNGVKISCNKAYHFTDENYVKAFGNVQMVQGDTIFMNSRYAEYNGDKEFAYATGNVNMRSPDSNLVTDTIFFDRKAQQAFYNSFGTITNKDNTLKSKSGRYYLNEKKYSFKTAVTVVNPRSTIKTNHLDYYDNSGHAYVFGPSTITSKTDYIYTENGFYDTTNDIGKLKKNSHILYNSRRIEGNDIFYDRKKNFSKLINNVKITDTVNNLVAKGHYAEVYRNTTTKNDSMFITKKALVITKTENDSMYMHGKKILVTGPPEDRIIRAYNNVRFYNLDMSGKCDSLHSSNKNALSKLIGRPVLWSNKSQMTGDVMHIIGNNKTEKVDSLKVLNNAFLIQKDTLSENGYSQVKGQNLYGKFRDNKLYEVDIVKNCEGIFYLRNEEDGELIGIDKKVCSTINLKLEDNTIQDMTFFTSTESFLYPESEFPENARRLRGFVWRGDEEIKSKDDIFPQEELDLDEKIQKETNAKELLEDVPMEVLKETLDYDKNNPKKKE</sequence>
<dbReference type="InterPro" id="IPR052037">
    <property type="entry name" value="LPS_export_LptA"/>
</dbReference>
<dbReference type="PANTHER" id="PTHR36504">
    <property type="entry name" value="LIPOPOLYSACCHARIDE EXPORT SYSTEM PROTEIN LPTA"/>
    <property type="match status" value="1"/>
</dbReference>
<dbReference type="Pfam" id="PF13100">
    <property type="entry name" value="OstA_2"/>
    <property type="match status" value="1"/>
</dbReference>
<evidence type="ECO:0000313" key="4">
    <source>
        <dbReference type="EMBL" id="MFC4739746.1"/>
    </source>
</evidence>
<organism evidence="4 5">
    <name type="scientific">Flavobacterium ponti</name>
    <dbReference type="NCBI Taxonomy" id="665133"/>
    <lineage>
        <taxon>Bacteria</taxon>
        <taxon>Pseudomonadati</taxon>
        <taxon>Bacteroidota</taxon>
        <taxon>Flavobacteriia</taxon>
        <taxon>Flavobacteriales</taxon>
        <taxon>Flavobacteriaceae</taxon>
        <taxon>Flavobacterium</taxon>
    </lineage>
</organism>
<dbReference type="EMBL" id="JBHSGW010000004">
    <property type="protein sequence ID" value="MFC4739746.1"/>
    <property type="molecule type" value="Genomic_DNA"/>
</dbReference>
<feature type="chain" id="PRO_5046595787" evidence="2">
    <location>
        <begin position="21"/>
        <end position="553"/>
    </location>
</feature>
<dbReference type="Gene3D" id="2.60.450.10">
    <property type="entry name" value="Lipopolysaccharide (LPS) transport protein A like domain"/>
    <property type="match status" value="2"/>
</dbReference>
<accession>A0ABV9P3H2</accession>
<feature type="signal peptide" evidence="2">
    <location>
        <begin position="1"/>
        <end position="20"/>
    </location>
</feature>
<gene>
    <name evidence="4" type="ORF">ACFO3U_07030</name>
</gene>
<evidence type="ECO:0000313" key="5">
    <source>
        <dbReference type="Proteomes" id="UP001595885"/>
    </source>
</evidence>
<feature type="domain" description="Organic solvent tolerance-like N-terminal" evidence="3">
    <location>
        <begin position="28"/>
        <end position="183"/>
    </location>
</feature>
<name>A0ABV9P3H2_9FLAO</name>
<evidence type="ECO:0000256" key="1">
    <source>
        <dbReference type="ARBA" id="ARBA00022729"/>
    </source>
</evidence>
<comment type="caution">
    <text evidence="4">The sequence shown here is derived from an EMBL/GenBank/DDBJ whole genome shotgun (WGS) entry which is preliminary data.</text>
</comment>
<dbReference type="RefSeq" id="WP_379739760.1">
    <property type="nucleotide sequence ID" value="NZ_JBHSGW010000004.1"/>
</dbReference>
<dbReference type="PANTHER" id="PTHR36504:SF1">
    <property type="entry name" value="LIPOPOLYSACCHARIDE EXPORT SYSTEM PROTEIN LPTA"/>
    <property type="match status" value="1"/>
</dbReference>
<evidence type="ECO:0000256" key="2">
    <source>
        <dbReference type="SAM" id="SignalP"/>
    </source>
</evidence>
<evidence type="ECO:0000259" key="3">
    <source>
        <dbReference type="Pfam" id="PF13100"/>
    </source>
</evidence>